<dbReference type="Gene3D" id="3.40.190.170">
    <property type="entry name" value="Bacterial extracellular solute-binding protein, family 7"/>
    <property type="match status" value="1"/>
</dbReference>
<dbReference type="Proteomes" id="UP000193870">
    <property type="component" value="Unassembled WGS sequence"/>
</dbReference>
<dbReference type="Gene3D" id="3.40.190.10">
    <property type="entry name" value="Periplasmic binding protein-like II"/>
    <property type="match status" value="1"/>
</dbReference>
<evidence type="ECO:0000256" key="1">
    <source>
        <dbReference type="ARBA" id="ARBA00004418"/>
    </source>
</evidence>
<evidence type="ECO:0000256" key="6">
    <source>
        <dbReference type="SAM" id="SignalP"/>
    </source>
</evidence>
<keyword evidence="3" id="KW-0574">Periplasm</keyword>
<feature type="signal peptide" evidence="6">
    <location>
        <begin position="1"/>
        <end position="26"/>
    </location>
</feature>
<dbReference type="PANTHER" id="PTHR33376">
    <property type="match status" value="1"/>
</dbReference>
<protein>
    <submittedName>
        <fullName evidence="7">Monocarboxylate 2-oxoacid-binding periplasmic protein</fullName>
    </submittedName>
</protein>
<dbReference type="RefSeq" id="WP_085854819.1">
    <property type="nucleotide sequence ID" value="NZ_FOPF01000008.1"/>
</dbReference>
<dbReference type="GO" id="GO:0046872">
    <property type="term" value="F:metal ion binding"/>
    <property type="evidence" value="ECO:0007669"/>
    <property type="project" value="UniProtKB-KW"/>
</dbReference>
<feature type="binding site" evidence="5">
    <location>
        <position position="238"/>
    </location>
    <ligand>
        <name>substrate</name>
    </ligand>
</feature>
<evidence type="ECO:0000313" key="7">
    <source>
        <dbReference type="EMBL" id="SLN57962.1"/>
    </source>
</evidence>
<evidence type="ECO:0000313" key="8">
    <source>
        <dbReference type="Proteomes" id="UP000193870"/>
    </source>
</evidence>
<evidence type="ECO:0000256" key="2">
    <source>
        <dbReference type="ARBA" id="ARBA00022729"/>
    </source>
</evidence>
<comment type="subcellular location">
    <subcellularLocation>
        <location evidence="1">Periplasm</location>
    </subcellularLocation>
</comment>
<evidence type="ECO:0000256" key="3">
    <source>
        <dbReference type="ARBA" id="ARBA00022764"/>
    </source>
</evidence>
<evidence type="ECO:0000256" key="5">
    <source>
        <dbReference type="PIRSR" id="PIRSR039026-2"/>
    </source>
</evidence>
<keyword evidence="5" id="KW-0479">Metal-binding</keyword>
<proteinExistence type="predicted"/>
<feature type="binding site" evidence="4">
    <location>
        <position position="175"/>
    </location>
    <ligand>
        <name>substrate</name>
    </ligand>
</feature>
<organism evidence="7 8">
    <name type="scientific">Palleronia marisminoris</name>
    <dbReference type="NCBI Taxonomy" id="315423"/>
    <lineage>
        <taxon>Bacteria</taxon>
        <taxon>Pseudomonadati</taxon>
        <taxon>Pseudomonadota</taxon>
        <taxon>Alphaproteobacteria</taxon>
        <taxon>Rhodobacterales</taxon>
        <taxon>Roseobacteraceae</taxon>
        <taxon>Palleronia</taxon>
    </lineage>
</organism>
<dbReference type="InterPro" id="IPR038404">
    <property type="entry name" value="TRAP_DctP_sf"/>
</dbReference>
<dbReference type="InterPro" id="IPR006311">
    <property type="entry name" value="TAT_signal"/>
</dbReference>
<dbReference type="InterPro" id="IPR018389">
    <property type="entry name" value="DctP_fam"/>
</dbReference>
<dbReference type="GO" id="GO:0031317">
    <property type="term" value="C:tripartite ATP-independent periplasmic transporter complex"/>
    <property type="evidence" value="ECO:0007669"/>
    <property type="project" value="InterPro"/>
</dbReference>
<dbReference type="STRING" id="315423.SAMN04488020_108107"/>
<reference evidence="7 8" key="1">
    <citation type="submission" date="2017-03" db="EMBL/GenBank/DDBJ databases">
        <authorList>
            <person name="Afonso C.L."/>
            <person name="Miller P.J."/>
            <person name="Scott M.A."/>
            <person name="Spackman E."/>
            <person name="Goraichik I."/>
            <person name="Dimitrov K.M."/>
            <person name="Suarez D.L."/>
            <person name="Swayne D.E."/>
        </authorList>
    </citation>
    <scope>NUCLEOTIDE SEQUENCE [LARGE SCALE GENOMIC DNA]</scope>
    <source>
        <strain evidence="7 8">CECT 7066</strain>
    </source>
</reference>
<dbReference type="PANTHER" id="PTHR33376:SF5">
    <property type="entry name" value="EXTRACYTOPLASMIC SOLUTE RECEPTOR PROTEIN"/>
    <property type="match status" value="1"/>
</dbReference>
<gene>
    <name evidence="7" type="ORF">PAM7066_02815</name>
</gene>
<dbReference type="InterPro" id="IPR026289">
    <property type="entry name" value="SBP_TakP-like"/>
</dbReference>
<feature type="binding site" evidence="4">
    <location>
        <position position="154"/>
    </location>
    <ligand>
        <name>substrate</name>
    </ligand>
</feature>
<keyword evidence="2 6" id="KW-0732">Signal</keyword>
<dbReference type="Pfam" id="PF03480">
    <property type="entry name" value="DctP"/>
    <property type="match status" value="1"/>
</dbReference>
<dbReference type="PIRSF" id="PIRSF039026">
    <property type="entry name" value="SiaP"/>
    <property type="match status" value="1"/>
</dbReference>
<dbReference type="GO" id="GO:0055085">
    <property type="term" value="P:transmembrane transport"/>
    <property type="evidence" value="ECO:0007669"/>
    <property type="project" value="InterPro"/>
</dbReference>
<evidence type="ECO:0000256" key="4">
    <source>
        <dbReference type="PIRSR" id="PIRSR039026-1"/>
    </source>
</evidence>
<name>A0A1Y5TBA5_9RHOB</name>
<dbReference type="AlphaFoldDB" id="A0A1Y5TBA5"/>
<feature type="binding site" evidence="5">
    <location>
        <position position="212"/>
    </location>
    <ligand>
        <name>substrate</name>
    </ligand>
</feature>
<dbReference type="PROSITE" id="PS51318">
    <property type="entry name" value="TAT"/>
    <property type="match status" value="1"/>
</dbReference>
<accession>A0A1Y5TBA5</accession>
<sequence length="358" mass="38927">MDRRSFLRSSALVGSAAAGLAAPAYAQDKRTLTMVTTWGRDLVGVHDSAQHVADRITEMSGGNLTVEVVAAGERFDAYEVFDAVTSGSADMYHGADYYFTDKHPAYAFFTAVPFGLTAQEMLNWYYFDGGMELHDQLGEIFGLKSFLAGNTGAQAGGWFRTPIDSPEGFDGLRFRMPGLGGEALGRLGANVLSIPGAGVFEALSSGAIDGTEWIGPWADEKAGFHKIAKHYYTSGFHEPGAGLSLAMNRAVFTSLTPAQRAIVKSAALEAHQWTLSRFLSQNGAALQRLRAAGVQLNEFPPSVWDAFARVSTETLDQYMSDRLFAEIRNSVTESVRKSSGWIQRSEGAYRTQRDRVFG</sequence>
<keyword evidence="8" id="KW-1185">Reference proteome</keyword>
<feature type="chain" id="PRO_5010999921" evidence="6">
    <location>
        <begin position="27"/>
        <end position="358"/>
    </location>
</feature>
<dbReference type="OrthoDB" id="9780733at2"/>
<feature type="binding site" evidence="5">
    <location>
        <position position="213"/>
    </location>
    <ligand>
        <name>Na(+)</name>
        <dbReference type="ChEBI" id="CHEBI:29101"/>
    </ligand>
</feature>
<dbReference type="EMBL" id="FWFV01000008">
    <property type="protein sequence ID" value="SLN57962.1"/>
    <property type="molecule type" value="Genomic_DNA"/>
</dbReference>
<dbReference type="GO" id="GO:0042597">
    <property type="term" value="C:periplasmic space"/>
    <property type="evidence" value="ECO:0007669"/>
    <property type="project" value="UniProtKB-SubCell"/>
</dbReference>